<feature type="compositionally biased region" description="Basic and acidic residues" evidence="1">
    <location>
        <begin position="15"/>
        <end position="25"/>
    </location>
</feature>
<comment type="caution">
    <text evidence="3">The sequence shown here is derived from an EMBL/GenBank/DDBJ whole genome shotgun (WGS) entry which is preliminary data.</text>
</comment>
<reference evidence="3 4" key="1">
    <citation type="submission" date="2021-11" db="EMBL/GenBank/DDBJ databases">
        <title>Draft genome sequence of Actinomycetospora sp. SF1 isolated from the rhizosphere soil.</title>
        <authorList>
            <person name="Duangmal K."/>
            <person name="Chantavorakit T."/>
        </authorList>
    </citation>
    <scope>NUCLEOTIDE SEQUENCE [LARGE SCALE GENOMIC DNA]</scope>
    <source>
        <strain evidence="3 4">TBRC 5722</strain>
    </source>
</reference>
<evidence type="ECO:0000313" key="4">
    <source>
        <dbReference type="Proteomes" id="UP001199469"/>
    </source>
</evidence>
<gene>
    <name evidence="3" type="ORF">LQ327_07280</name>
</gene>
<feature type="domain" description="Helix-turn-helix" evidence="2">
    <location>
        <begin position="8"/>
        <end position="66"/>
    </location>
</feature>
<evidence type="ECO:0000313" key="3">
    <source>
        <dbReference type="EMBL" id="MCD2193187.1"/>
    </source>
</evidence>
<sequence length="75" mass="8499">MAKTPDLARNQRVTGPEREKLSSELLKRYQRGQSIREICSETGYSIGRVRRLLVDAGVEFRGRGGTHGRVRKKAD</sequence>
<feature type="region of interest" description="Disordered" evidence="1">
    <location>
        <begin position="1"/>
        <end position="25"/>
    </location>
</feature>
<protein>
    <submittedName>
        <fullName evidence="3">Helix-turn-helix domain-containing protein</fullName>
    </submittedName>
</protein>
<evidence type="ECO:0000256" key="1">
    <source>
        <dbReference type="SAM" id="MobiDB-lite"/>
    </source>
</evidence>
<dbReference type="Proteomes" id="UP001199469">
    <property type="component" value="Unassembled WGS sequence"/>
</dbReference>
<dbReference type="Gene3D" id="1.10.10.60">
    <property type="entry name" value="Homeodomain-like"/>
    <property type="match status" value="1"/>
</dbReference>
<name>A0ABS8P4K7_9PSEU</name>
<evidence type="ECO:0000259" key="2">
    <source>
        <dbReference type="Pfam" id="PF19575"/>
    </source>
</evidence>
<accession>A0ABS8P4K7</accession>
<keyword evidence="4" id="KW-1185">Reference proteome</keyword>
<proteinExistence type="predicted"/>
<dbReference type="Pfam" id="PF19575">
    <property type="entry name" value="HTH_58"/>
    <property type="match status" value="1"/>
</dbReference>
<organism evidence="3 4">
    <name type="scientific">Actinomycetospora endophytica</name>
    <dbReference type="NCBI Taxonomy" id="2291215"/>
    <lineage>
        <taxon>Bacteria</taxon>
        <taxon>Bacillati</taxon>
        <taxon>Actinomycetota</taxon>
        <taxon>Actinomycetes</taxon>
        <taxon>Pseudonocardiales</taxon>
        <taxon>Pseudonocardiaceae</taxon>
        <taxon>Actinomycetospora</taxon>
    </lineage>
</organism>
<dbReference type="RefSeq" id="WP_230730947.1">
    <property type="nucleotide sequence ID" value="NZ_JAJNDB010000001.1"/>
</dbReference>
<dbReference type="InterPro" id="IPR045745">
    <property type="entry name" value="HTH_58_Actinobacteria-type"/>
</dbReference>
<dbReference type="EMBL" id="JAJNDB010000001">
    <property type="protein sequence ID" value="MCD2193187.1"/>
    <property type="molecule type" value="Genomic_DNA"/>
</dbReference>